<dbReference type="PANTHER" id="PTHR24106">
    <property type="entry name" value="NACHT, LRR AND CARD DOMAINS-CONTAINING"/>
    <property type="match status" value="1"/>
</dbReference>
<comment type="subcellular location">
    <subcellularLocation>
        <location evidence="1">Cytoplasm</location>
    </subcellularLocation>
</comment>
<evidence type="ECO:0000256" key="1">
    <source>
        <dbReference type="ARBA" id="ARBA00004496"/>
    </source>
</evidence>
<name>A0AAD7VZ54_9TELE</name>
<dbReference type="Gene3D" id="3.40.50.300">
    <property type="entry name" value="P-loop containing nucleotide triphosphate hydrolases"/>
    <property type="match status" value="1"/>
</dbReference>
<keyword evidence="6" id="KW-0067">ATP-binding</keyword>
<reference evidence="8" key="1">
    <citation type="journal article" date="2023" name="Science">
        <title>Genome structures resolve the early diversification of teleost fishes.</title>
        <authorList>
            <person name="Parey E."/>
            <person name="Louis A."/>
            <person name="Montfort J."/>
            <person name="Bouchez O."/>
            <person name="Roques C."/>
            <person name="Iampietro C."/>
            <person name="Lluch J."/>
            <person name="Castinel A."/>
            <person name="Donnadieu C."/>
            <person name="Desvignes T."/>
            <person name="Floi Bucao C."/>
            <person name="Jouanno E."/>
            <person name="Wen M."/>
            <person name="Mejri S."/>
            <person name="Dirks R."/>
            <person name="Jansen H."/>
            <person name="Henkel C."/>
            <person name="Chen W.J."/>
            <person name="Zahm M."/>
            <person name="Cabau C."/>
            <person name="Klopp C."/>
            <person name="Thompson A.W."/>
            <person name="Robinson-Rechavi M."/>
            <person name="Braasch I."/>
            <person name="Lecointre G."/>
            <person name="Bobe J."/>
            <person name="Postlethwait J.H."/>
            <person name="Berthelot C."/>
            <person name="Roest Crollius H."/>
            <person name="Guiguen Y."/>
        </authorList>
    </citation>
    <scope>NUCLEOTIDE SEQUENCE</scope>
    <source>
        <strain evidence="8">NC1722</strain>
    </source>
</reference>
<dbReference type="InterPro" id="IPR032675">
    <property type="entry name" value="LRR_dom_sf"/>
</dbReference>
<dbReference type="EMBL" id="JAINUG010000668">
    <property type="protein sequence ID" value="KAJ8362435.1"/>
    <property type="molecule type" value="Genomic_DNA"/>
</dbReference>
<protein>
    <recommendedName>
        <fullName evidence="7">NACHT domain-containing protein</fullName>
    </recommendedName>
</protein>
<evidence type="ECO:0000256" key="4">
    <source>
        <dbReference type="ARBA" id="ARBA00022737"/>
    </source>
</evidence>
<dbReference type="InterPro" id="IPR027417">
    <property type="entry name" value="P-loop_NTPase"/>
</dbReference>
<dbReference type="FunFam" id="3.40.50.300:FF:000210">
    <property type="entry name" value="Si:dkey-16p6.1"/>
    <property type="match status" value="1"/>
</dbReference>
<gene>
    <name evidence="8" type="ORF">AAFF_G00374130</name>
</gene>
<evidence type="ECO:0000259" key="7">
    <source>
        <dbReference type="PROSITE" id="PS50837"/>
    </source>
</evidence>
<dbReference type="SUPFAM" id="SSF52047">
    <property type="entry name" value="RNI-like"/>
    <property type="match status" value="2"/>
</dbReference>
<evidence type="ECO:0000313" key="9">
    <source>
        <dbReference type="Proteomes" id="UP001221898"/>
    </source>
</evidence>
<dbReference type="SUPFAM" id="SSF52540">
    <property type="entry name" value="P-loop containing nucleoside triphosphate hydrolases"/>
    <property type="match status" value="1"/>
</dbReference>
<dbReference type="SMART" id="SM01288">
    <property type="entry name" value="FISNA"/>
    <property type="match status" value="1"/>
</dbReference>
<evidence type="ECO:0000256" key="2">
    <source>
        <dbReference type="ARBA" id="ARBA00022490"/>
    </source>
</evidence>
<dbReference type="GO" id="GO:0005524">
    <property type="term" value="F:ATP binding"/>
    <property type="evidence" value="ECO:0007669"/>
    <property type="project" value="UniProtKB-KW"/>
</dbReference>
<accession>A0AAD7VZ54</accession>
<evidence type="ECO:0000256" key="3">
    <source>
        <dbReference type="ARBA" id="ARBA00022614"/>
    </source>
</evidence>
<keyword evidence="9" id="KW-1185">Reference proteome</keyword>
<evidence type="ECO:0000256" key="5">
    <source>
        <dbReference type="ARBA" id="ARBA00022741"/>
    </source>
</evidence>
<comment type="caution">
    <text evidence="8">The sequence shown here is derived from an EMBL/GenBank/DDBJ whole genome shotgun (WGS) entry which is preliminary data.</text>
</comment>
<dbReference type="Pfam" id="PF13516">
    <property type="entry name" value="LRR_6"/>
    <property type="match status" value="5"/>
</dbReference>
<dbReference type="InterPro" id="IPR007111">
    <property type="entry name" value="NACHT_NTPase"/>
</dbReference>
<keyword evidence="2" id="KW-0963">Cytoplasm</keyword>
<dbReference type="InterPro" id="IPR051261">
    <property type="entry name" value="NLR"/>
</dbReference>
<dbReference type="Pfam" id="PF05729">
    <property type="entry name" value="NACHT"/>
    <property type="match status" value="1"/>
</dbReference>
<feature type="domain" description="NACHT" evidence="7">
    <location>
        <begin position="149"/>
        <end position="279"/>
    </location>
</feature>
<dbReference type="Pfam" id="PF17776">
    <property type="entry name" value="NLRC4_HD2"/>
    <property type="match status" value="1"/>
</dbReference>
<evidence type="ECO:0000313" key="8">
    <source>
        <dbReference type="EMBL" id="KAJ8362435.1"/>
    </source>
</evidence>
<sequence>MRCLLHKVIFPGSNKVKDEFCRILEEKESYLMRELRGLKYNQVSLQESAESGETPGARKLVQVQNKVNVKEKVEWTLQGHAKLEKEGNKTSLNSFFTEIYIAKGGNAGVNKEHEVRHIETASRTQNTQDTPINYNDIFKPLPGQEKPIRIVLTKGSAGIGKTISVHKFCLDWAEGKANQDIDFVLLLPFRELNFIKDDQYSLRRLIDYFHPEMEGFDFENYKVLVIFDGLDESRLPLEFDSKKLCVGTESTSVGTLLVNLIKRNLLPSALIWITSRPAASSQIHPDWIDQVTEVRGFNDPQKEEYFRKRIGDQNLAGRIISHVKSSRSLYIMCHIPIFCWLAASVLETMFKADSEDLPTSLTHMYTCFILTLTTVFSQKYATDSGRKEAKALSEAGRKLILKLGKLAFQQLETGNLIFYEDDLKRLDIDVSAGAVQSGVCTEIFKVDVDSKLCEGKVFSFIHLSVQEYMAALYVFYSFSTNHTNLLDQRPMRKFISLFKPTKLFDLHKEAVDQALQSQTGHLDLFLRFLLGLSLDSNQSRLKGLLPQTKSRSQSTVKTVQYIKEKIGKGLSSEKSINLFHCLNELNDTSLVKEIQNYLSSGRIGDEELNPAQWSALVFVLLVSEEDLDEFDLSKYSRSDDGLLRLLPVLKVSKIAKLRGCGLTEECCGALASALSSNSSHLRELDLTDIDLQDSGVKLLSAGLESPHCKLEKLVITNSSHPRELDLSNIDLQDSGVKLLSALLENPSCKLEKLVMERCGLAEKCCGALASALSSNASQLRELYLSGNRLQDSGLKLISAGLESPHCKLEKLGIGSCGLTEECCGAFASALSSNPSHLRELNLSHNHLQDSGVKLLSAGLQNPHCKLEILEIGSCGLTEKCCGALASALSSNSSHLRELDLTDIDLQDSGVKLLSAGLESPHCKLEKLVITNSSHPRELDLSNIDLQDSGVKLLSALLENPSCKLEKLVMERCGLAEKCCGALASALSSNASHLRELYLSGNRLQDSGVKLISAALESPHCKLEKLW</sequence>
<dbReference type="InterPro" id="IPR041267">
    <property type="entry name" value="NLRP_HD2"/>
</dbReference>
<organism evidence="8 9">
    <name type="scientific">Aldrovandia affinis</name>
    <dbReference type="NCBI Taxonomy" id="143900"/>
    <lineage>
        <taxon>Eukaryota</taxon>
        <taxon>Metazoa</taxon>
        <taxon>Chordata</taxon>
        <taxon>Craniata</taxon>
        <taxon>Vertebrata</taxon>
        <taxon>Euteleostomi</taxon>
        <taxon>Actinopterygii</taxon>
        <taxon>Neopterygii</taxon>
        <taxon>Teleostei</taxon>
        <taxon>Notacanthiformes</taxon>
        <taxon>Halosauridae</taxon>
        <taxon>Aldrovandia</taxon>
    </lineage>
</organism>
<dbReference type="Proteomes" id="UP001221898">
    <property type="component" value="Unassembled WGS sequence"/>
</dbReference>
<dbReference type="InterPro" id="IPR029495">
    <property type="entry name" value="NACHT-assoc"/>
</dbReference>
<keyword evidence="5" id="KW-0547">Nucleotide-binding</keyword>
<dbReference type="Pfam" id="PF17779">
    <property type="entry name" value="WHD_NOD2"/>
    <property type="match status" value="1"/>
</dbReference>
<keyword evidence="3" id="KW-0433">Leucine-rich repeat</keyword>
<dbReference type="PROSITE" id="PS50837">
    <property type="entry name" value="NACHT"/>
    <property type="match status" value="1"/>
</dbReference>
<dbReference type="InterPro" id="IPR041075">
    <property type="entry name" value="NOD1/2_WH"/>
</dbReference>
<dbReference type="AlphaFoldDB" id="A0AAD7VZ54"/>
<evidence type="ECO:0000256" key="6">
    <source>
        <dbReference type="ARBA" id="ARBA00022840"/>
    </source>
</evidence>
<dbReference type="Pfam" id="PF14484">
    <property type="entry name" value="FISNA"/>
    <property type="match status" value="1"/>
</dbReference>
<keyword evidence="4" id="KW-0677">Repeat</keyword>
<dbReference type="Gene3D" id="3.80.10.10">
    <property type="entry name" value="Ribonuclease Inhibitor"/>
    <property type="match status" value="4"/>
</dbReference>
<proteinExistence type="predicted"/>
<dbReference type="PROSITE" id="PS51450">
    <property type="entry name" value="LRR"/>
    <property type="match status" value="1"/>
</dbReference>
<dbReference type="SMART" id="SM00368">
    <property type="entry name" value="LRR_RI"/>
    <property type="match status" value="12"/>
</dbReference>
<dbReference type="InterPro" id="IPR001611">
    <property type="entry name" value="Leu-rich_rpt"/>
</dbReference>
<dbReference type="GO" id="GO:0005737">
    <property type="term" value="C:cytoplasm"/>
    <property type="evidence" value="ECO:0007669"/>
    <property type="project" value="UniProtKB-SubCell"/>
</dbReference>